<accession>A0A9W8E2H2</accession>
<dbReference type="EMBL" id="JANBPY010000584">
    <property type="protein sequence ID" value="KAJ1965589.1"/>
    <property type="molecule type" value="Genomic_DNA"/>
</dbReference>
<dbReference type="GO" id="GO:0005829">
    <property type="term" value="C:cytosol"/>
    <property type="evidence" value="ECO:0007669"/>
    <property type="project" value="TreeGrafter"/>
</dbReference>
<evidence type="ECO:0000259" key="10">
    <source>
        <dbReference type="Pfam" id="PF00667"/>
    </source>
</evidence>
<evidence type="ECO:0000256" key="7">
    <source>
        <dbReference type="ARBA" id="ARBA00023002"/>
    </source>
</evidence>
<dbReference type="Gene3D" id="1.20.990.10">
    <property type="entry name" value="NADPH-cytochrome p450 Reductase, Chain A, domain 3"/>
    <property type="match status" value="1"/>
</dbReference>
<dbReference type="OrthoDB" id="1856718at2759"/>
<dbReference type="PANTHER" id="PTHR19384:SF17">
    <property type="entry name" value="NADPH--CYTOCHROME P450 REDUCTASE"/>
    <property type="match status" value="1"/>
</dbReference>
<keyword evidence="3" id="KW-0285">Flavoprotein</keyword>
<evidence type="ECO:0000256" key="3">
    <source>
        <dbReference type="ARBA" id="ARBA00022630"/>
    </source>
</evidence>
<dbReference type="SUPFAM" id="SSF63380">
    <property type="entry name" value="Riboflavin synthase domain-like"/>
    <property type="match status" value="1"/>
</dbReference>
<keyword evidence="12" id="KW-1185">Reference proteome</keyword>
<evidence type="ECO:0000313" key="11">
    <source>
        <dbReference type="EMBL" id="KAJ1965589.1"/>
    </source>
</evidence>
<gene>
    <name evidence="11" type="ORF">IWQ62_002626</name>
</gene>
<dbReference type="EC" id="1.6.2.4" evidence="8"/>
<protein>
    <recommendedName>
        <fullName evidence="8">NADPH--hemoprotein reductase</fullName>
        <ecNumber evidence="8">1.6.2.4</ecNumber>
    </recommendedName>
</protein>
<feature type="domain" description="Sulfite reductase [NADPH] flavoprotein alpha-component-like FAD-binding" evidence="10">
    <location>
        <begin position="1"/>
        <end position="119"/>
    </location>
</feature>
<dbReference type="InterPro" id="IPR001709">
    <property type="entry name" value="Flavoprot_Pyr_Nucl_cyt_Rdtase"/>
</dbReference>
<evidence type="ECO:0000259" key="9">
    <source>
        <dbReference type="Pfam" id="PF00175"/>
    </source>
</evidence>
<comment type="cofactor">
    <cofactor evidence="1">
        <name>FMN</name>
        <dbReference type="ChEBI" id="CHEBI:58210"/>
    </cofactor>
</comment>
<dbReference type="PRINTS" id="PR00371">
    <property type="entry name" value="FPNCR"/>
</dbReference>
<reference evidence="11" key="1">
    <citation type="submission" date="2022-07" db="EMBL/GenBank/DDBJ databases">
        <title>Phylogenomic reconstructions and comparative analyses of Kickxellomycotina fungi.</title>
        <authorList>
            <person name="Reynolds N.K."/>
            <person name="Stajich J.E."/>
            <person name="Barry K."/>
            <person name="Grigoriev I.V."/>
            <person name="Crous P."/>
            <person name="Smith M.E."/>
        </authorList>
    </citation>
    <scope>NUCLEOTIDE SEQUENCE</scope>
    <source>
        <strain evidence="11">RSA 1196</strain>
    </source>
</reference>
<feature type="domain" description="Oxidoreductase FAD/NAD(P)-binding" evidence="9">
    <location>
        <begin position="182"/>
        <end position="296"/>
    </location>
</feature>
<evidence type="ECO:0000256" key="2">
    <source>
        <dbReference type="ARBA" id="ARBA00001974"/>
    </source>
</evidence>
<dbReference type="Pfam" id="PF00667">
    <property type="entry name" value="FAD_binding_1"/>
    <property type="match status" value="1"/>
</dbReference>
<dbReference type="InterPro" id="IPR017938">
    <property type="entry name" value="Riboflavin_synthase-like_b-brl"/>
</dbReference>
<evidence type="ECO:0000256" key="8">
    <source>
        <dbReference type="ARBA" id="ARBA00023797"/>
    </source>
</evidence>
<keyword evidence="5" id="KW-0274">FAD</keyword>
<keyword evidence="6" id="KW-0521">NADP</keyword>
<dbReference type="InterPro" id="IPR003097">
    <property type="entry name" value="CysJ-like_FAD-binding"/>
</dbReference>
<dbReference type="FunFam" id="3.40.50.80:FF:000001">
    <property type="entry name" value="NADPH--cytochrome P450 reductase 1"/>
    <property type="match status" value="1"/>
</dbReference>
<feature type="non-terminal residue" evidence="11">
    <location>
        <position position="1"/>
    </location>
</feature>
<dbReference type="InterPro" id="IPR023173">
    <property type="entry name" value="NADPH_Cyt_P450_Rdtase_alpha"/>
</dbReference>
<proteinExistence type="predicted"/>
<keyword evidence="7" id="KW-0560">Oxidoreductase</keyword>
<dbReference type="Proteomes" id="UP001150925">
    <property type="component" value="Unassembled WGS sequence"/>
</dbReference>
<comment type="caution">
    <text evidence="11">The sequence shown here is derived from an EMBL/GenBank/DDBJ whole genome shotgun (WGS) entry which is preliminary data.</text>
</comment>
<comment type="cofactor">
    <cofactor evidence="2">
        <name>FAD</name>
        <dbReference type="ChEBI" id="CHEBI:57692"/>
    </cofactor>
</comment>
<evidence type="ECO:0000313" key="12">
    <source>
        <dbReference type="Proteomes" id="UP001150925"/>
    </source>
</evidence>
<evidence type="ECO:0000256" key="6">
    <source>
        <dbReference type="ARBA" id="ARBA00022857"/>
    </source>
</evidence>
<evidence type="ECO:0000256" key="5">
    <source>
        <dbReference type="ARBA" id="ARBA00022827"/>
    </source>
</evidence>
<dbReference type="GO" id="GO:0003958">
    <property type="term" value="F:NADPH-hemoprotein reductase activity"/>
    <property type="evidence" value="ECO:0007669"/>
    <property type="project" value="UniProtKB-EC"/>
</dbReference>
<dbReference type="GO" id="GO:0010181">
    <property type="term" value="F:FMN binding"/>
    <property type="evidence" value="ECO:0007669"/>
    <property type="project" value="TreeGrafter"/>
</dbReference>
<sequence length="333" mass="37711">FFEMLAAYARSNVAKQWLSNMASDKAAYAQEIHNVRLTVGEVLALVQSQESAQGIAPEERYTIPFALLLDEFTRILPRYYSISSSSLLSPEKVHLTAVVLRYQPGPTSDRTVYGVCTNYFQAIHQYASRDLLLDPNEDPSTVFGDYPYLLRPDAATGEFEFATFIRRSNFKLPASNSTPIIMIGPGTGVAPFRGFVMERAHVAQNNPGEKIGATLLFYGCRSQSQDYLYADEWPQYFKHLPAPSQMFCAFSRDQPHKVYVQHLLKQQQELVWKLLSEENAYIYVCGDARNMARDVNRVFVEIATEVGGLEAQPAVNYVKNLRGQGRYQEDVWS</sequence>
<keyword evidence="4" id="KW-0288">FMN</keyword>
<dbReference type="Pfam" id="PF00175">
    <property type="entry name" value="NAD_binding_1"/>
    <property type="match status" value="1"/>
</dbReference>
<dbReference type="PANTHER" id="PTHR19384">
    <property type="entry name" value="NITRIC OXIDE SYNTHASE-RELATED"/>
    <property type="match status" value="1"/>
</dbReference>
<dbReference type="Gene3D" id="3.40.50.80">
    <property type="entry name" value="Nucleotide-binding domain of ferredoxin-NADP reductase (FNR) module"/>
    <property type="match status" value="1"/>
</dbReference>
<dbReference type="AlphaFoldDB" id="A0A9W8E2H2"/>
<organism evidence="11 12">
    <name type="scientific">Dispira parvispora</name>
    <dbReference type="NCBI Taxonomy" id="1520584"/>
    <lineage>
        <taxon>Eukaryota</taxon>
        <taxon>Fungi</taxon>
        <taxon>Fungi incertae sedis</taxon>
        <taxon>Zoopagomycota</taxon>
        <taxon>Kickxellomycotina</taxon>
        <taxon>Dimargaritomycetes</taxon>
        <taxon>Dimargaritales</taxon>
        <taxon>Dimargaritaceae</taxon>
        <taxon>Dispira</taxon>
    </lineage>
</organism>
<dbReference type="Gene3D" id="2.40.30.10">
    <property type="entry name" value="Translation factors"/>
    <property type="match status" value="1"/>
</dbReference>
<dbReference type="SUPFAM" id="SSF52343">
    <property type="entry name" value="Ferredoxin reductase-like, C-terminal NADP-linked domain"/>
    <property type="match status" value="1"/>
</dbReference>
<name>A0A9W8E2H2_9FUNG</name>
<dbReference type="InterPro" id="IPR039261">
    <property type="entry name" value="FNR_nucleotide-bd"/>
</dbReference>
<evidence type="ECO:0000256" key="1">
    <source>
        <dbReference type="ARBA" id="ARBA00001917"/>
    </source>
</evidence>
<dbReference type="GO" id="GO:0050660">
    <property type="term" value="F:flavin adenine dinucleotide binding"/>
    <property type="evidence" value="ECO:0007669"/>
    <property type="project" value="TreeGrafter"/>
</dbReference>
<evidence type="ECO:0000256" key="4">
    <source>
        <dbReference type="ARBA" id="ARBA00022643"/>
    </source>
</evidence>
<dbReference type="InterPro" id="IPR001433">
    <property type="entry name" value="OxRdtase_FAD/NAD-bd"/>
</dbReference>